<evidence type="ECO:0000313" key="1">
    <source>
        <dbReference type="EMBL" id="CAG8739378.1"/>
    </source>
</evidence>
<feature type="non-terminal residue" evidence="1">
    <location>
        <position position="62"/>
    </location>
</feature>
<dbReference type="EMBL" id="CAJVPS010034452">
    <property type="protein sequence ID" value="CAG8739378.1"/>
    <property type="molecule type" value="Genomic_DNA"/>
</dbReference>
<evidence type="ECO:0000313" key="2">
    <source>
        <dbReference type="Proteomes" id="UP000789508"/>
    </source>
</evidence>
<gene>
    <name evidence="1" type="ORF">ALEPTO_LOCUS12900</name>
</gene>
<protein>
    <submittedName>
        <fullName evidence="1">2823_t:CDS:1</fullName>
    </submittedName>
</protein>
<proteinExistence type="predicted"/>
<sequence length="62" mass="7085">AGHLYPVFAQRMRLTGRAPLSSFCTTNATYRQGTSIFSLNVHYQGWINPQFSRLLRLTGREP</sequence>
<name>A0A9N9IK88_9GLOM</name>
<dbReference type="Proteomes" id="UP000789508">
    <property type="component" value="Unassembled WGS sequence"/>
</dbReference>
<keyword evidence="2" id="KW-1185">Reference proteome</keyword>
<accession>A0A9N9IK88</accession>
<reference evidence="1" key="1">
    <citation type="submission" date="2021-06" db="EMBL/GenBank/DDBJ databases">
        <authorList>
            <person name="Kallberg Y."/>
            <person name="Tangrot J."/>
            <person name="Rosling A."/>
        </authorList>
    </citation>
    <scope>NUCLEOTIDE SEQUENCE</scope>
    <source>
        <strain evidence="1">FL130A</strain>
    </source>
</reference>
<dbReference type="AlphaFoldDB" id="A0A9N9IK88"/>
<organism evidence="1 2">
    <name type="scientific">Ambispora leptoticha</name>
    <dbReference type="NCBI Taxonomy" id="144679"/>
    <lineage>
        <taxon>Eukaryota</taxon>
        <taxon>Fungi</taxon>
        <taxon>Fungi incertae sedis</taxon>
        <taxon>Mucoromycota</taxon>
        <taxon>Glomeromycotina</taxon>
        <taxon>Glomeromycetes</taxon>
        <taxon>Archaeosporales</taxon>
        <taxon>Ambisporaceae</taxon>
        <taxon>Ambispora</taxon>
    </lineage>
</organism>
<comment type="caution">
    <text evidence="1">The sequence shown here is derived from an EMBL/GenBank/DDBJ whole genome shotgun (WGS) entry which is preliminary data.</text>
</comment>